<protein>
    <submittedName>
        <fullName evidence="8">Membrane protein</fullName>
    </submittedName>
</protein>
<dbReference type="AlphaFoldDB" id="A0A9Q9SGT2"/>
<dbReference type="GO" id="GO:0009279">
    <property type="term" value="C:cell outer membrane"/>
    <property type="evidence" value="ECO:0007669"/>
    <property type="project" value="UniProtKB-SubCell"/>
</dbReference>
<accession>A0A9Q9SGT2</accession>
<dbReference type="Gene3D" id="3.30.1330.60">
    <property type="entry name" value="OmpA-like domain"/>
    <property type="match status" value="1"/>
</dbReference>
<comment type="caution">
    <text evidence="8">The sequence shown here is derived from an EMBL/GenBank/DDBJ whole genome shotgun (WGS) entry which is preliminary data.</text>
</comment>
<evidence type="ECO:0000259" key="7">
    <source>
        <dbReference type="PROSITE" id="PS51123"/>
    </source>
</evidence>
<keyword evidence="4" id="KW-0998">Cell outer membrane</keyword>
<feature type="chain" id="PRO_5040295280" evidence="6">
    <location>
        <begin position="20"/>
        <end position="266"/>
    </location>
</feature>
<dbReference type="Proteomes" id="UP000494172">
    <property type="component" value="Unassembled WGS sequence"/>
</dbReference>
<evidence type="ECO:0000256" key="5">
    <source>
        <dbReference type="PROSITE-ProRule" id="PRU00473"/>
    </source>
</evidence>
<dbReference type="Pfam" id="PF04355">
    <property type="entry name" value="BamE"/>
    <property type="match status" value="1"/>
</dbReference>
<evidence type="ECO:0000313" key="8">
    <source>
        <dbReference type="EMBL" id="VWB48506.1"/>
    </source>
</evidence>
<name>A0A9Q9SGT2_9BURK</name>
<keyword evidence="3 5" id="KW-0472">Membrane</keyword>
<evidence type="ECO:0000313" key="9">
    <source>
        <dbReference type="Proteomes" id="UP000494172"/>
    </source>
</evidence>
<dbReference type="InterPro" id="IPR037873">
    <property type="entry name" value="BamE-like"/>
</dbReference>
<feature type="signal peptide" evidence="6">
    <location>
        <begin position="1"/>
        <end position="19"/>
    </location>
</feature>
<dbReference type="InterPro" id="IPR007450">
    <property type="entry name" value="BamE_dom"/>
</dbReference>
<dbReference type="PANTHER" id="PTHR30329">
    <property type="entry name" value="STATOR ELEMENT OF FLAGELLAR MOTOR COMPLEX"/>
    <property type="match status" value="1"/>
</dbReference>
<dbReference type="Pfam" id="PF00691">
    <property type="entry name" value="OmpA"/>
    <property type="match status" value="1"/>
</dbReference>
<evidence type="ECO:0000256" key="3">
    <source>
        <dbReference type="ARBA" id="ARBA00023136"/>
    </source>
</evidence>
<dbReference type="PANTHER" id="PTHR30329:SF21">
    <property type="entry name" value="LIPOPROTEIN YIAD-RELATED"/>
    <property type="match status" value="1"/>
</dbReference>
<keyword evidence="2 6" id="KW-0732">Signal</keyword>
<dbReference type="Gene3D" id="3.30.1450.10">
    <property type="match status" value="1"/>
</dbReference>
<dbReference type="EMBL" id="CABVPX010000007">
    <property type="protein sequence ID" value="VWB48506.1"/>
    <property type="molecule type" value="Genomic_DNA"/>
</dbReference>
<evidence type="ECO:0000256" key="2">
    <source>
        <dbReference type="ARBA" id="ARBA00022729"/>
    </source>
</evidence>
<feature type="domain" description="OmpA-like" evidence="7">
    <location>
        <begin position="139"/>
        <end position="266"/>
    </location>
</feature>
<dbReference type="PROSITE" id="PS51123">
    <property type="entry name" value="OMPA_2"/>
    <property type="match status" value="1"/>
</dbReference>
<proteinExistence type="predicted"/>
<comment type="subcellular location">
    <subcellularLocation>
        <location evidence="1">Cell outer membrane</location>
    </subcellularLocation>
</comment>
<dbReference type="InterPro" id="IPR006664">
    <property type="entry name" value="OMP_bac"/>
</dbReference>
<dbReference type="InterPro" id="IPR050330">
    <property type="entry name" value="Bact_OuterMem_StrucFunc"/>
</dbReference>
<gene>
    <name evidence="8" type="ORF">BAR24066_02194</name>
</gene>
<evidence type="ECO:0000256" key="1">
    <source>
        <dbReference type="ARBA" id="ARBA00004442"/>
    </source>
</evidence>
<dbReference type="SUPFAM" id="SSF103088">
    <property type="entry name" value="OmpA-like"/>
    <property type="match status" value="1"/>
</dbReference>
<dbReference type="CDD" id="cd07185">
    <property type="entry name" value="OmpA_C-like"/>
    <property type="match status" value="1"/>
</dbReference>
<dbReference type="InterPro" id="IPR036737">
    <property type="entry name" value="OmpA-like_sf"/>
</dbReference>
<organism evidence="8 9">
    <name type="scientific">Burkholderia arboris</name>
    <dbReference type="NCBI Taxonomy" id="488730"/>
    <lineage>
        <taxon>Bacteria</taxon>
        <taxon>Pseudomonadati</taxon>
        <taxon>Pseudomonadota</taxon>
        <taxon>Betaproteobacteria</taxon>
        <taxon>Burkholderiales</taxon>
        <taxon>Burkholderiaceae</taxon>
        <taxon>Burkholderia</taxon>
        <taxon>Burkholderia cepacia complex</taxon>
    </lineage>
</organism>
<reference evidence="8 9" key="1">
    <citation type="submission" date="2019-09" db="EMBL/GenBank/DDBJ databases">
        <authorList>
            <person name="Depoorter E."/>
        </authorList>
    </citation>
    <scope>NUCLEOTIDE SEQUENCE [LARGE SCALE GENOMIC DNA]</scope>
    <source>
        <strain evidence="8">LMG 24066</strain>
    </source>
</reference>
<dbReference type="PRINTS" id="PR01021">
    <property type="entry name" value="OMPADOMAIN"/>
</dbReference>
<evidence type="ECO:0000256" key="4">
    <source>
        <dbReference type="ARBA" id="ARBA00023237"/>
    </source>
</evidence>
<dbReference type="InterPro" id="IPR006665">
    <property type="entry name" value="OmpA-like"/>
</dbReference>
<evidence type="ECO:0000256" key="6">
    <source>
        <dbReference type="SAM" id="SignalP"/>
    </source>
</evidence>
<sequence>MIMKIHWVLALSVSLFSVAALEGCSVDGPPKFPDPRAASPKGGTFVNVGNLRNVGPGLNKDQMFDLLGPPHFNEWFVGGHVWNYLFDFRRGNEVISCQYQVRFDRQMKVSNTYWRDSACEDFVHPKPAAAVAATEPPAAPLEQFTLQSDALFAFGKSGLDSMLPAGRAQLDNAIERIKRHADVTRIAVVGHTDRIGSDKVNEPLSRARARTVRGYLVSHGLNGSIIDADGVGSSQPVTHCPEGRSAAVIACLQPDRRVSITVSGRS</sequence>